<evidence type="ECO:0000313" key="3">
    <source>
        <dbReference type="Proteomes" id="UP001362999"/>
    </source>
</evidence>
<feature type="compositionally biased region" description="Basic and acidic residues" evidence="1">
    <location>
        <begin position="168"/>
        <end position="179"/>
    </location>
</feature>
<keyword evidence="3" id="KW-1185">Reference proteome</keyword>
<comment type="caution">
    <text evidence="2">The sequence shown here is derived from an EMBL/GenBank/DDBJ whole genome shotgun (WGS) entry which is preliminary data.</text>
</comment>
<evidence type="ECO:0000313" key="2">
    <source>
        <dbReference type="EMBL" id="KAK6967106.1"/>
    </source>
</evidence>
<feature type="region of interest" description="Disordered" evidence="1">
    <location>
        <begin position="1"/>
        <end position="234"/>
    </location>
</feature>
<evidence type="ECO:0000256" key="1">
    <source>
        <dbReference type="SAM" id="MobiDB-lite"/>
    </source>
</evidence>
<dbReference type="EMBL" id="JAWWNJ010000244">
    <property type="protein sequence ID" value="KAK6967106.1"/>
    <property type="molecule type" value="Genomic_DNA"/>
</dbReference>
<dbReference type="Proteomes" id="UP001362999">
    <property type="component" value="Unassembled WGS sequence"/>
</dbReference>
<feature type="compositionally biased region" description="Gly residues" evidence="1">
    <location>
        <begin position="219"/>
        <end position="234"/>
    </location>
</feature>
<sequence length="234" mass="25699">MVRNYNPDTPLAEFREKKRKLRDEGRDAAEGGQQGQPKKKRRKSEGGAEPMQKIRPGETLAHFNKPTCDRSYEPPSNPPWLPSAPSTRNLKTLCPLPLLELRPIPPPSKGKPKPKHTDDNDDPHPPHDKHATRPKEFQHTSTAAPRRLNDIAQAPPDLSALARKAKLKSKDPNMGDKTKTKSSSSILSPAQQLQMAAAREAAVARYREMKAARRAARGAAGGERGGGPVDEGDE</sequence>
<organism evidence="2 3">
    <name type="scientific">Favolaschia claudopus</name>
    <dbReference type="NCBI Taxonomy" id="2862362"/>
    <lineage>
        <taxon>Eukaryota</taxon>
        <taxon>Fungi</taxon>
        <taxon>Dikarya</taxon>
        <taxon>Basidiomycota</taxon>
        <taxon>Agaricomycotina</taxon>
        <taxon>Agaricomycetes</taxon>
        <taxon>Agaricomycetidae</taxon>
        <taxon>Agaricales</taxon>
        <taxon>Marasmiineae</taxon>
        <taxon>Mycenaceae</taxon>
        <taxon>Favolaschia</taxon>
    </lineage>
</organism>
<feature type="compositionally biased region" description="Basic and acidic residues" evidence="1">
    <location>
        <begin position="115"/>
        <end position="138"/>
    </location>
</feature>
<dbReference type="AlphaFoldDB" id="A0AAV9Z1B9"/>
<proteinExistence type="predicted"/>
<gene>
    <name evidence="2" type="ORF">R3P38DRAFT_3244799</name>
</gene>
<feature type="compositionally biased region" description="Basic and acidic residues" evidence="1">
    <location>
        <begin position="13"/>
        <end position="29"/>
    </location>
</feature>
<name>A0AAV9Z1B9_9AGAR</name>
<accession>A0AAV9Z1B9</accession>
<reference evidence="2 3" key="1">
    <citation type="journal article" date="2024" name="J Genomics">
        <title>Draft genome sequencing and assembly of Favolaschia claudopus CIRM-BRFM 2984 isolated from oak limbs.</title>
        <authorList>
            <person name="Navarro D."/>
            <person name="Drula E."/>
            <person name="Chaduli D."/>
            <person name="Cazenave R."/>
            <person name="Ahrendt S."/>
            <person name="Wang J."/>
            <person name="Lipzen A."/>
            <person name="Daum C."/>
            <person name="Barry K."/>
            <person name="Grigoriev I.V."/>
            <person name="Favel A."/>
            <person name="Rosso M.N."/>
            <person name="Martin F."/>
        </authorList>
    </citation>
    <scope>NUCLEOTIDE SEQUENCE [LARGE SCALE GENOMIC DNA]</scope>
    <source>
        <strain evidence="2 3">CIRM-BRFM 2984</strain>
    </source>
</reference>
<feature type="compositionally biased region" description="Low complexity" evidence="1">
    <location>
        <begin position="83"/>
        <end position="102"/>
    </location>
</feature>
<protein>
    <submittedName>
        <fullName evidence="2">Uncharacterized protein</fullName>
    </submittedName>
</protein>
<feature type="compositionally biased region" description="Low complexity" evidence="1">
    <location>
        <begin position="181"/>
        <end position="204"/>
    </location>
</feature>